<evidence type="ECO:0000313" key="10">
    <source>
        <dbReference type="Proteomes" id="UP000184050"/>
    </source>
</evidence>
<evidence type="ECO:0000259" key="8">
    <source>
        <dbReference type="Pfam" id="PF13567"/>
    </source>
</evidence>
<keyword evidence="5 6" id="KW-0472">Membrane</keyword>
<dbReference type="Pfam" id="PF03772">
    <property type="entry name" value="Competence"/>
    <property type="match status" value="1"/>
</dbReference>
<dbReference type="AlphaFoldDB" id="A0A1M6L9I4"/>
<evidence type="ECO:0000256" key="1">
    <source>
        <dbReference type="ARBA" id="ARBA00004651"/>
    </source>
</evidence>
<evidence type="ECO:0000256" key="3">
    <source>
        <dbReference type="ARBA" id="ARBA00022692"/>
    </source>
</evidence>
<feature type="transmembrane region" description="Helical" evidence="6">
    <location>
        <begin position="283"/>
        <end position="306"/>
    </location>
</feature>
<comment type="subcellular location">
    <subcellularLocation>
        <location evidence="1">Cell membrane</location>
        <topology evidence="1">Multi-pass membrane protein</topology>
    </subcellularLocation>
</comment>
<dbReference type="Proteomes" id="UP000184050">
    <property type="component" value="Unassembled WGS sequence"/>
</dbReference>
<proteinExistence type="predicted"/>
<evidence type="ECO:0000256" key="6">
    <source>
        <dbReference type="SAM" id="Phobius"/>
    </source>
</evidence>
<feature type="transmembrane region" description="Helical" evidence="6">
    <location>
        <begin position="326"/>
        <end position="344"/>
    </location>
</feature>
<feature type="transmembrane region" description="Helical" evidence="6">
    <location>
        <begin position="502"/>
        <end position="520"/>
    </location>
</feature>
<feature type="transmembrane region" description="Helical" evidence="6">
    <location>
        <begin position="379"/>
        <end position="405"/>
    </location>
</feature>
<dbReference type="InterPro" id="IPR004477">
    <property type="entry name" value="ComEC_N"/>
</dbReference>
<protein>
    <submittedName>
        <fullName evidence="9">Competence protein ComEC</fullName>
    </submittedName>
</protein>
<name>A0A1M6L9I4_9BACT</name>
<dbReference type="PANTHER" id="PTHR30619">
    <property type="entry name" value="DNA INTERNALIZATION/COMPETENCE PROTEIN COMEC/REC2"/>
    <property type="match status" value="1"/>
</dbReference>
<feature type="transmembrane region" description="Helical" evidence="6">
    <location>
        <begin position="411"/>
        <end position="436"/>
    </location>
</feature>
<dbReference type="InterPro" id="IPR052159">
    <property type="entry name" value="Competence_DNA_uptake"/>
</dbReference>
<dbReference type="RefSeq" id="WP_073171417.1">
    <property type="nucleotide sequence ID" value="NZ_FQZE01000026.1"/>
</dbReference>
<accession>A0A1M6L9I4</accession>
<dbReference type="Pfam" id="PF13567">
    <property type="entry name" value="DUF4131"/>
    <property type="match status" value="1"/>
</dbReference>
<feature type="transmembrane region" description="Helical" evidence="6">
    <location>
        <begin position="57"/>
        <end position="77"/>
    </location>
</feature>
<keyword evidence="4 6" id="KW-1133">Transmembrane helix</keyword>
<feature type="transmembrane region" description="Helical" evidence="6">
    <location>
        <begin position="476"/>
        <end position="495"/>
    </location>
</feature>
<evidence type="ECO:0000256" key="4">
    <source>
        <dbReference type="ARBA" id="ARBA00022989"/>
    </source>
</evidence>
<feature type="domain" description="ComEC/Rec2-related protein" evidence="7">
    <location>
        <begin position="229"/>
        <end position="496"/>
    </location>
</feature>
<reference evidence="9 10" key="1">
    <citation type="submission" date="2016-11" db="EMBL/GenBank/DDBJ databases">
        <authorList>
            <person name="Jaros S."/>
            <person name="Januszkiewicz K."/>
            <person name="Wedrychowicz H."/>
        </authorList>
    </citation>
    <scope>NUCLEOTIDE SEQUENCE [LARGE SCALE GENOMIC DNA]</scope>
    <source>
        <strain evidence="9 10">DSM 27063</strain>
    </source>
</reference>
<dbReference type="EMBL" id="FQZE01000026">
    <property type="protein sequence ID" value="SHJ67846.1"/>
    <property type="molecule type" value="Genomic_DNA"/>
</dbReference>
<dbReference type="STRING" id="1168035.SAMN05444280_12613"/>
<organism evidence="9 10">
    <name type="scientific">Tangfeifania diversioriginum</name>
    <dbReference type="NCBI Taxonomy" id="1168035"/>
    <lineage>
        <taxon>Bacteria</taxon>
        <taxon>Pseudomonadati</taxon>
        <taxon>Bacteroidota</taxon>
        <taxon>Bacteroidia</taxon>
        <taxon>Marinilabiliales</taxon>
        <taxon>Prolixibacteraceae</taxon>
        <taxon>Tangfeifania</taxon>
    </lineage>
</organism>
<keyword evidence="2" id="KW-1003">Cell membrane</keyword>
<sequence length="675" mass="76837">MEKTIQKIPFLRIAVAFAIGIVAQSFINIGFTFVFLISLLALLAVVLGQKFYSYRIASYWGVMVHFVFVILGVLVAMQYNQKPMIPGEGIFKATIVEIPQEKPNSYQTILHVEEVGANDSIFQTNEKIITWFEKEENAKQLIPGQQIIFKGKPQMVSNNNNPFEFDYKQYLAKKKIYRQLYLPAENWKKINSESSFSLPVFAERVRMQLLQIYKEQGLGENELQILSALTLGYKRGLDPETKRVFASAGAMHVLAVSGLHVGIVFLVLNFLLGFLRKQKVGRIFFVLLTISVLWFFAFLTGLSPSVTRAATMFSFVVIGTNIRRQVNTYNSLAASAFLLLLINPNNLFEVGFQLSYAAVFGIVFLQPRLENLVTFKYKIIRYAWALLTVSVAAQIATFPLSVYYFNQFPTYFWISNLFVIPAVTLLIPLGIAMLVLHGIPVISPFISETINFVIGGIYSLLQFIENLPSSIIEFTFLPLELVFVAGFLLSVFVFIETKRKLFFKLALVNVVLVLFSVFIFKINNLSRNELIVYNQPDNTIVHLLSGPKNYVISEKELEEDGFSMGMIKNLVYRNRLRSPVFLTQHQIFEDEHLMLKDNFICFEGRVFHIASGNTPKLPRELTPDIVIGPVTRPGLNQKTSSNPLLVSTARFLPAEEFESFKVYSVRKNGAYREKW</sequence>
<keyword evidence="3 6" id="KW-0812">Transmembrane</keyword>
<feature type="domain" description="DUF4131" evidence="8">
    <location>
        <begin position="30"/>
        <end position="185"/>
    </location>
</feature>
<dbReference type="OrthoDB" id="9761531at2"/>
<dbReference type="PANTHER" id="PTHR30619:SF1">
    <property type="entry name" value="RECOMBINATION PROTEIN 2"/>
    <property type="match status" value="1"/>
</dbReference>
<keyword evidence="10" id="KW-1185">Reference proteome</keyword>
<evidence type="ECO:0000256" key="5">
    <source>
        <dbReference type="ARBA" id="ARBA00023136"/>
    </source>
</evidence>
<evidence type="ECO:0000313" key="9">
    <source>
        <dbReference type="EMBL" id="SHJ67846.1"/>
    </source>
</evidence>
<evidence type="ECO:0000259" key="7">
    <source>
        <dbReference type="Pfam" id="PF03772"/>
    </source>
</evidence>
<dbReference type="InterPro" id="IPR025405">
    <property type="entry name" value="DUF4131"/>
</dbReference>
<feature type="transmembrane region" description="Helical" evidence="6">
    <location>
        <begin position="12"/>
        <end position="45"/>
    </location>
</feature>
<evidence type="ECO:0000256" key="2">
    <source>
        <dbReference type="ARBA" id="ARBA00022475"/>
    </source>
</evidence>
<feature type="transmembrane region" description="Helical" evidence="6">
    <location>
        <begin position="244"/>
        <end position="271"/>
    </location>
</feature>
<dbReference type="GO" id="GO:0005886">
    <property type="term" value="C:plasma membrane"/>
    <property type="evidence" value="ECO:0007669"/>
    <property type="project" value="UniProtKB-SubCell"/>
</dbReference>
<dbReference type="NCBIfam" id="TIGR00360">
    <property type="entry name" value="ComEC_N-term"/>
    <property type="match status" value="1"/>
</dbReference>
<gene>
    <name evidence="9" type="ORF">SAMN05444280_12613</name>
</gene>